<evidence type="ECO:0000256" key="1">
    <source>
        <dbReference type="SAM" id="MobiDB-lite"/>
    </source>
</evidence>
<comment type="caution">
    <text evidence="2">The sequence shown here is derived from an EMBL/GenBank/DDBJ whole genome shotgun (WGS) entry which is preliminary data.</text>
</comment>
<evidence type="ECO:0000313" key="3">
    <source>
        <dbReference type="Proteomes" id="UP000673691"/>
    </source>
</evidence>
<name>A0A8H8DM93_9FUNG</name>
<proteinExistence type="predicted"/>
<keyword evidence="3" id="KW-1185">Reference proteome</keyword>
<feature type="compositionally biased region" description="Basic residues" evidence="1">
    <location>
        <begin position="83"/>
        <end position="93"/>
    </location>
</feature>
<reference evidence="2 3" key="1">
    <citation type="journal article" name="Sci. Rep.">
        <title>Genome-scale phylogenetic analyses confirm Olpidium as the closest living zoosporic fungus to the non-flagellated, terrestrial fungi.</title>
        <authorList>
            <person name="Chang Y."/>
            <person name="Rochon D."/>
            <person name="Sekimoto S."/>
            <person name="Wang Y."/>
            <person name="Chovatia M."/>
            <person name="Sandor L."/>
            <person name="Salamov A."/>
            <person name="Grigoriev I.V."/>
            <person name="Stajich J.E."/>
            <person name="Spatafora J.W."/>
        </authorList>
    </citation>
    <scope>NUCLEOTIDE SEQUENCE [LARGE SCALE GENOMIC DNA]</scope>
    <source>
        <strain evidence="2">S191</strain>
    </source>
</reference>
<sequence length="135" mass="15075">MRVSLVIFPAAGAGARCCARRRCRPRPPPRGILKTPTRRRASPKMRREPSLLRNGPRRWSGWASGKNAAGSALSASRVDSKRSGKKKKKKKTHREGGFLPVRRGVRFLQTHSRVPPSERKRGGPAGTEKSNRRVF</sequence>
<accession>A0A8H8DM93</accession>
<dbReference type="EMBL" id="JAEFCI010001212">
    <property type="protein sequence ID" value="KAG5463057.1"/>
    <property type="molecule type" value="Genomic_DNA"/>
</dbReference>
<evidence type="ECO:0000313" key="2">
    <source>
        <dbReference type="EMBL" id="KAG5463057.1"/>
    </source>
</evidence>
<dbReference type="Proteomes" id="UP000673691">
    <property type="component" value="Unassembled WGS sequence"/>
</dbReference>
<feature type="region of interest" description="Disordered" evidence="1">
    <location>
        <begin position="21"/>
        <end position="135"/>
    </location>
</feature>
<organism evidence="2 3">
    <name type="scientific">Olpidium bornovanus</name>
    <dbReference type="NCBI Taxonomy" id="278681"/>
    <lineage>
        <taxon>Eukaryota</taxon>
        <taxon>Fungi</taxon>
        <taxon>Fungi incertae sedis</taxon>
        <taxon>Olpidiomycota</taxon>
        <taxon>Olpidiomycotina</taxon>
        <taxon>Olpidiomycetes</taxon>
        <taxon>Olpidiales</taxon>
        <taxon>Olpidiaceae</taxon>
        <taxon>Olpidium</taxon>
    </lineage>
</organism>
<gene>
    <name evidence="2" type="ORF">BJ554DRAFT_2097</name>
</gene>
<dbReference type="AlphaFoldDB" id="A0A8H8DM93"/>
<protein>
    <submittedName>
        <fullName evidence="2">Uncharacterized protein</fullName>
    </submittedName>
</protein>